<feature type="region of interest" description="Disordered" evidence="2">
    <location>
        <begin position="16"/>
        <end position="46"/>
    </location>
</feature>
<name>A0A2N1MDV1_9GLOM</name>
<evidence type="ECO:0000313" key="3">
    <source>
        <dbReference type="EMBL" id="PKK59814.1"/>
    </source>
</evidence>
<feature type="region of interest" description="Disordered" evidence="2">
    <location>
        <begin position="73"/>
        <end position="145"/>
    </location>
</feature>
<dbReference type="Proteomes" id="UP000233469">
    <property type="component" value="Unassembled WGS sequence"/>
</dbReference>
<sequence length="193" mass="22143">MQDLCLNGLSQALDLKNDESETNNSEKDNLFENNSNDFSNSSFNDQIESNFQDNEKNYGFSSANNLLENICNKSGVPYTHRDRSEIKRTQESITRKASHNQKSKESVIDLTNDELPTKSSLKRSSVNRNKSLKKSKQEKSEEISTMNEISQLEIEERKMALRERAAEVRKKEAEAEALEIANSQRKKENESFI</sequence>
<feature type="compositionally biased region" description="Polar residues" evidence="2">
    <location>
        <begin position="117"/>
        <end position="129"/>
    </location>
</feature>
<feature type="coiled-coil region" evidence="1">
    <location>
        <begin position="151"/>
        <end position="190"/>
    </location>
</feature>
<reference evidence="3 4" key="1">
    <citation type="submission" date="2016-04" db="EMBL/GenBank/DDBJ databases">
        <title>Genome analyses suggest a sexual origin of heterokaryosis in a supposedly ancient asexual fungus.</title>
        <authorList>
            <person name="Ropars J."/>
            <person name="Sedzielewska K."/>
            <person name="Noel J."/>
            <person name="Charron P."/>
            <person name="Farinelli L."/>
            <person name="Marton T."/>
            <person name="Kruger M."/>
            <person name="Pelin A."/>
            <person name="Brachmann A."/>
            <person name="Corradi N."/>
        </authorList>
    </citation>
    <scope>NUCLEOTIDE SEQUENCE [LARGE SCALE GENOMIC DNA]</scope>
    <source>
        <strain evidence="3 4">C2</strain>
    </source>
</reference>
<reference evidence="3 4" key="2">
    <citation type="submission" date="2017-10" db="EMBL/GenBank/DDBJ databases">
        <title>Extensive intraspecific genome diversity in a model arbuscular mycorrhizal fungus.</title>
        <authorList>
            <person name="Chen E.C.H."/>
            <person name="Morin E."/>
            <person name="Baudet D."/>
            <person name="Noel J."/>
            <person name="Ndikumana S."/>
            <person name="Charron P."/>
            <person name="St-Onge C."/>
            <person name="Giorgi J."/>
            <person name="Grigoriev I.V."/>
            <person name="Roux C."/>
            <person name="Martin F.M."/>
            <person name="Corradi N."/>
        </authorList>
    </citation>
    <scope>NUCLEOTIDE SEQUENCE [LARGE SCALE GENOMIC DNA]</scope>
    <source>
        <strain evidence="3 4">C2</strain>
    </source>
</reference>
<accession>A0A2N1MDV1</accession>
<evidence type="ECO:0000256" key="2">
    <source>
        <dbReference type="SAM" id="MobiDB-lite"/>
    </source>
</evidence>
<protein>
    <submittedName>
        <fullName evidence="3">Uncharacterized protein</fullName>
    </submittedName>
</protein>
<evidence type="ECO:0000256" key="1">
    <source>
        <dbReference type="SAM" id="Coils"/>
    </source>
</evidence>
<dbReference type="AlphaFoldDB" id="A0A2N1MDV1"/>
<dbReference type="VEuPathDB" id="FungiDB:FUN_010878"/>
<keyword evidence="1" id="KW-0175">Coiled coil</keyword>
<feature type="compositionally biased region" description="Low complexity" evidence="2">
    <location>
        <begin position="31"/>
        <end position="45"/>
    </location>
</feature>
<evidence type="ECO:0000313" key="4">
    <source>
        <dbReference type="Proteomes" id="UP000233469"/>
    </source>
</evidence>
<feature type="compositionally biased region" description="Basic and acidic residues" evidence="2">
    <location>
        <begin position="79"/>
        <end position="94"/>
    </location>
</feature>
<feature type="compositionally biased region" description="Basic and acidic residues" evidence="2">
    <location>
        <begin position="16"/>
        <end position="30"/>
    </location>
</feature>
<dbReference type="VEuPathDB" id="FungiDB:RhiirA1_475723"/>
<gene>
    <name evidence="3" type="ORF">RhiirC2_871149</name>
</gene>
<dbReference type="EMBL" id="LLXL01002857">
    <property type="protein sequence ID" value="PKK59814.1"/>
    <property type="molecule type" value="Genomic_DNA"/>
</dbReference>
<organism evidence="3 4">
    <name type="scientific">Rhizophagus irregularis</name>
    <dbReference type="NCBI Taxonomy" id="588596"/>
    <lineage>
        <taxon>Eukaryota</taxon>
        <taxon>Fungi</taxon>
        <taxon>Fungi incertae sedis</taxon>
        <taxon>Mucoromycota</taxon>
        <taxon>Glomeromycotina</taxon>
        <taxon>Glomeromycetes</taxon>
        <taxon>Glomerales</taxon>
        <taxon>Glomeraceae</taxon>
        <taxon>Rhizophagus</taxon>
    </lineage>
</organism>
<proteinExistence type="predicted"/>
<comment type="caution">
    <text evidence="3">The sequence shown here is derived from an EMBL/GenBank/DDBJ whole genome shotgun (WGS) entry which is preliminary data.</text>
</comment>